<dbReference type="PANTHER" id="PTHR32309">
    <property type="entry name" value="TYROSINE-PROTEIN KINASE"/>
    <property type="match status" value="1"/>
</dbReference>
<evidence type="ECO:0000256" key="6">
    <source>
        <dbReference type="ARBA" id="ARBA00022840"/>
    </source>
</evidence>
<organism evidence="10 11">
    <name type="scientific">Ectobacillus ponti</name>
    <dbReference type="NCBI Taxonomy" id="2961894"/>
    <lineage>
        <taxon>Bacteria</taxon>
        <taxon>Bacillati</taxon>
        <taxon>Bacillota</taxon>
        <taxon>Bacilli</taxon>
        <taxon>Bacillales</taxon>
        <taxon>Bacillaceae</taxon>
        <taxon>Ectobacillus</taxon>
    </lineage>
</organism>
<evidence type="ECO:0000256" key="4">
    <source>
        <dbReference type="ARBA" id="ARBA00022741"/>
    </source>
</evidence>
<comment type="caution">
    <text evidence="10">The sequence shown here is derived from an EMBL/GenBank/DDBJ whole genome shotgun (WGS) entry which is preliminary data.</text>
</comment>
<dbReference type="GO" id="GO:0005524">
    <property type="term" value="F:ATP binding"/>
    <property type="evidence" value="ECO:0007669"/>
    <property type="project" value="UniProtKB-KW"/>
</dbReference>
<keyword evidence="3" id="KW-0808">Transferase</keyword>
<dbReference type="NCBIfam" id="TIGR01007">
    <property type="entry name" value="eps_fam"/>
    <property type="match status" value="1"/>
</dbReference>
<dbReference type="InterPro" id="IPR027417">
    <property type="entry name" value="P-loop_NTPase"/>
</dbReference>
<sequence length="228" mass="24697">MFKRKAVQGERQLIAQTAPKSPVTEQYRNIRTNIQFAAVGASLRSVVVTSANPAEGKTTTTANLAVVFAQQGQRVLLVDADLRKPALHTVLKEKNLQGLTSVLAGQKTLQACIRKTAADNLSFLPSGPVPPNPAEMLGSPKMKDILQELQEKFDLIIFDTPPALAVTDAQVLANICDGSILVVRSGQTDRESAQKATALLQSTSARLLGGILNDQEQKGQDYYYYYGK</sequence>
<dbReference type="GO" id="GO:0042802">
    <property type="term" value="F:identical protein binding"/>
    <property type="evidence" value="ECO:0007669"/>
    <property type="project" value="UniProtKB-ARBA"/>
</dbReference>
<comment type="similarity">
    <text evidence="1">Belongs to the CpsD/CapB family.</text>
</comment>
<dbReference type="InterPro" id="IPR050445">
    <property type="entry name" value="Bact_polysacc_biosynth/exp"/>
</dbReference>
<dbReference type="EC" id="2.7.10.2" evidence="2"/>
<evidence type="ECO:0000256" key="7">
    <source>
        <dbReference type="ARBA" id="ARBA00023137"/>
    </source>
</evidence>
<evidence type="ECO:0000256" key="5">
    <source>
        <dbReference type="ARBA" id="ARBA00022777"/>
    </source>
</evidence>
<keyword evidence="5 10" id="KW-0418">Kinase</keyword>
<dbReference type="CDD" id="cd05387">
    <property type="entry name" value="BY-kinase"/>
    <property type="match status" value="1"/>
</dbReference>
<reference evidence="10" key="1">
    <citation type="submission" date="2022-07" db="EMBL/GenBank/DDBJ databases">
        <authorList>
            <person name="Li W.-J."/>
            <person name="Deng Q.-Q."/>
        </authorList>
    </citation>
    <scope>NUCLEOTIDE SEQUENCE</scope>
    <source>
        <strain evidence="10">SYSU M60031</strain>
    </source>
</reference>
<keyword evidence="11" id="KW-1185">Reference proteome</keyword>
<dbReference type="GO" id="GO:0005886">
    <property type="term" value="C:plasma membrane"/>
    <property type="evidence" value="ECO:0007669"/>
    <property type="project" value="TreeGrafter"/>
</dbReference>
<protein>
    <recommendedName>
        <fullName evidence="2">non-specific protein-tyrosine kinase</fullName>
        <ecNumber evidence="2">2.7.10.2</ecNumber>
    </recommendedName>
</protein>
<dbReference type="Pfam" id="PF13614">
    <property type="entry name" value="AAA_31"/>
    <property type="match status" value="1"/>
</dbReference>
<dbReference type="InterPro" id="IPR025669">
    <property type="entry name" value="AAA_dom"/>
</dbReference>
<dbReference type="SUPFAM" id="SSF52540">
    <property type="entry name" value="P-loop containing nucleoside triphosphate hydrolases"/>
    <property type="match status" value="1"/>
</dbReference>
<proteinExistence type="inferred from homology"/>
<dbReference type="FunFam" id="3.40.50.300:FF:000527">
    <property type="entry name" value="Tyrosine-protein kinase etk"/>
    <property type="match status" value="1"/>
</dbReference>
<keyword evidence="7" id="KW-0829">Tyrosine-protein kinase</keyword>
<dbReference type="InterPro" id="IPR005702">
    <property type="entry name" value="Wzc-like_C"/>
</dbReference>
<evidence type="ECO:0000259" key="9">
    <source>
        <dbReference type="Pfam" id="PF13614"/>
    </source>
</evidence>
<dbReference type="Gene3D" id="3.40.50.300">
    <property type="entry name" value="P-loop containing nucleotide triphosphate hydrolases"/>
    <property type="match status" value="1"/>
</dbReference>
<evidence type="ECO:0000256" key="1">
    <source>
        <dbReference type="ARBA" id="ARBA00007316"/>
    </source>
</evidence>
<keyword evidence="6" id="KW-0067">ATP-binding</keyword>
<evidence type="ECO:0000313" key="10">
    <source>
        <dbReference type="EMBL" id="MCP8967845.1"/>
    </source>
</evidence>
<gene>
    <name evidence="10" type="ORF">NK662_04740</name>
</gene>
<accession>A0AA41X7P5</accession>
<comment type="catalytic activity">
    <reaction evidence="8">
        <text>L-tyrosyl-[protein] + ATP = O-phospho-L-tyrosyl-[protein] + ADP + H(+)</text>
        <dbReference type="Rhea" id="RHEA:10596"/>
        <dbReference type="Rhea" id="RHEA-COMP:10136"/>
        <dbReference type="Rhea" id="RHEA-COMP:20101"/>
        <dbReference type="ChEBI" id="CHEBI:15378"/>
        <dbReference type="ChEBI" id="CHEBI:30616"/>
        <dbReference type="ChEBI" id="CHEBI:46858"/>
        <dbReference type="ChEBI" id="CHEBI:61978"/>
        <dbReference type="ChEBI" id="CHEBI:456216"/>
        <dbReference type="EC" id="2.7.10.2"/>
    </reaction>
</comment>
<dbReference type="Proteomes" id="UP001156102">
    <property type="component" value="Unassembled WGS sequence"/>
</dbReference>
<feature type="domain" description="AAA" evidence="9">
    <location>
        <begin position="56"/>
        <end position="173"/>
    </location>
</feature>
<evidence type="ECO:0000256" key="3">
    <source>
        <dbReference type="ARBA" id="ARBA00022679"/>
    </source>
</evidence>
<dbReference type="EMBL" id="JANCLT010000002">
    <property type="protein sequence ID" value="MCP8967845.1"/>
    <property type="molecule type" value="Genomic_DNA"/>
</dbReference>
<dbReference type="GO" id="GO:0004715">
    <property type="term" value="F:non-membrane spanning protein tyrosine kinase activity"/>
    <property type="evidence" value="ECO:0007669"/>
    <property type="project" value="UniProtKB-EC"/>
</dbReference>
<dbReference type="PANTHER" id="PTHR32309:SF13">
    <property type="entry name" value="FERRIC ENTEROBACTIN TRANSPORT PROTEIN FEPE"/>
    <property type="match status" value="1"/>
</dbReference>
<evidence type="ECO:0000313" key="11">
    <source>
        <dbReference type="Proteomes" id="UP001156102"/>
    </source>
</evidence>
<evidence type="ECO:0000256" key="8">
    <source>
        <dbReference type="ARBA" id="ARBA00051245"/>
    </source>
</evidence>
<dbReference type="AlphaFoldDB" id="A0AA41X7P5"/>
<keyword evidence="4" id="KW-0547">Nucleotide-binding</keyword>
<evidence type="ECO:0000256" key="2">
    <source>
        <dbReference type="ARBA" id="ARBA00011903"/>
    </source>
</evidence>
<name>A0AA41X7P5_9BACI</name>